<dbReference type="InterPro" id="IPR008930">
    <property type="entry name" value="Terpenoid_cyclase/PrenylTrfase"/>
</dbReference>
<dbReference type="PATRIC" id="fig|1227455.4.peg.1406"/>
<dbReference type="EMBL" id="AOMD01000018">
    <property type="protein sequence ID" value="EMA45333.1"/>
    <property type="molecule type" value="Genomic_DNA"/>
</dbReference>
<protein>
    <submittedName>
        <fullName evidence="1">Uncharacterized protein</fullName>
    </submittedName>
</protein>
<dbReference type="Gene3D" id="1.50.10.20">
    <property type="match status" value="1"/>
</dbReference>
<dbReference type="Proteomes" id="UP000011669">
    <property type="component" value="Unassembled WGS sequence"/>
</dbReference>
<evidence type="ECO:0000313" key="1">
    <source>
        <dbReference type="EMBL" id="EMA45333.1"/>
    </source>
</evidence>
<keyword evidence="2" id="KW-1185">Reference proteome</keyword>
<reference evidence="1 2" key="1">
    <citation type="journal article" date="2014" name="PLoS Genet.">
        <title>Phylogenetically driven sequencing of extremely halophilic archaea reveals strategies for static and dynamic osmo-response.</title>
        <authorList>
            <person name="Becker E.A."/>
            <person name="Seitzer P.M."/>
            <person name="Tritt A."/>
            <person name="Larsen D."/>
            <person name="Krusor M."/>
            <person name="Yao A.I."/>
            <person name="Wu D."/>
            <person name="Madern D."/>
            <person name="Eisen J.A."/>
            <person name="Darling A.E."/>
            <person name="Facciotti M.T."/>
        </authorList>
    </citation>
    <scope>NUCLEOTIDE SEQUENCE [LARGE SCALE GENOMIC DNA]</scope>
    <source>
        <strain evidence="1 2">DSM 5350</strain>
    </source>
</reference>
<sequence length="397" mass="45364">MIGDESDHPAPYDVCTTALDWAREREYAGWDPYDGLNSPYAGPFGKHWFTRLVWMHAVNSFPATLHRHLSIPEERNPKGIALFALAHLELHEATGEDDHLDRAEQLLDWLDEYRSPVYETACWGYNFDWQNARKFFLPAYHPSVVVTVFAAQAFVRHHRLTGDEHSLAVAEEACEFIRTEINTRTIDGHEAYTYTTDDEFVVINVNALAARLFALVAAQTDSDDLMSRADELVAFVLSAQEESGAWHYSMPADGSPISHDNFHTGFVLESLREYLDAGGDVSGTETAYERGLAFYREHLFEPDGAPKFEHDQSYPRDAHAAAQSILTFVRDGGETSLAMAEKVLDWTIENLFDEEGYFYRQQGRFLDDTTPYMRWSQAWMCYAMAAMVRRRSQTRLD</sequence>
<dbReference type="STRING" id="1227455.C449_06900"/>
<dbReference type="OrthoDB" id="210950at2157"/>
<evidence type="ECO:0000313" key="2">
    <source>
        <dbReference type="Proteomes" id="UP000011669"/>
    </source>
</evidence>
<gene>
    <name evidence="1" type="ORF">C449_06900</name>
</gene>
<comment type="caution">
    <text evidence="1">The sequence shown here is derived from an EMBL/GenBank/DDBJ whole genome shotgun (WGS) entry which is preliminary data.</text>
</comment>
<proteinExistence type="predicted"/>
<name>M0MJ03_9EURY</name>
<dbReference type="AlphaFoldDB" id="M0MJ03"/>
<dbReference type="InParanoid" id="M0MJ03"/>
<dbReference type="RefSeq" id="WP_006077238.1">
    <property type="nucleotide sequence ID" value="NZ_AOMD01000018.1"/>
</dbReference>
<accession>M0MJ03</accession>
<organism evidence="1 2">
    <name type="scientific">Halococcus saccharolyticus DSM 5350</name>
    <dbReference type="NCBI Taxonomy" id="1227455"/>
    <lineage>
        <taxon>Archaea</taxon>
        <taxon>Methanobacteriati</taxon>
        <taxon>Methanobacteriota</taxon>
        <taxon>Stenosarchaea group</taxon>
        <taxon>Halobacteria</taxon>
        <taxon>Halobacteriales</taxon>
        <taxon>Halococcaceae</taxon>
        <taxon>Halococcus</taxon>
    </lineage>
</organism>
<dbReference type="SUPFAM" id="SSF48239">
    <property type="entry name" value="Terpenoid cyclases/Protein prenyltransferases"/>
    <property type="match status" value="1"/>
</dbReference>